<organism evidence="2 3">
    <name type="scientific">Orchesella dallaii</name>
    <dbReference type="NCBI Taxonomy" id="48710"/>
    <lineage>
        <taxon>Eukaryota</taxon>
        <taxon>Metazoa</taxon>
        <taxon>Ecdysozoa</taxon>
        <taxon>Arthropoda</taxon>
        <taxon>Hexapoda</taxon>
        <taxon>Collembola</taxon>
        <taxon>Entomobryomorpha</taxon>
        <taxon>Entomobryoidea</taxon>
        <taxon>Orchesellidae</taxon>
        <taxon>Orchesellinae</taxon>
        <taxon>Orchesella</taxon>
    </lineage>
</organism>
<accession>A0ABP1Q5U3</accession>
<gene>
    <name evidence="2" type="ORF">ODALV1_LOCUS7565</name>
</gene>
<protein>
    <submittedName>
        <fullName evidence="2">Uncharacterized protein</fullName>
    </submittedName>
</protein>
<evidence type="ECO:0000313" key="3">
    <source>
        <dbReference type="Proteomes" id="UP001642540"/>
    </source>
</evidence>
<evidence type="ECO:0000313" key="2">
    <source>
        <dbReference type="EMBL" id="CAL8090143.1"/>
    </source>
</evidence>
<dbReference type="EMBL" id="CAXLJM020000024">
    <property type="protein sequence ID" value="CAL8090143.1"/>
    <property type="molecule type" value="Genomic_DNA"/>
</dbReference>
<comment type="caution">
    <text evidence="2">The sequence shown here is derived from an EMBL/GenBank/DDBJ whole genome shotgun (WGS) entry which is preliminary data.</text>
</comment>
<proteinExistence type="predicted"/>
<sequence length="167" mass="19301">MTTGTGMMNDSARDKRRECQVSSSNPFQTPTAVAMEMGYKIIDKYQQYRQHVLIKFDNDGCPVQQETLELHFNHHQFHHHQDKPSSVQTIVCLINQYLVDKEGVPVKHETLEFHFIHRLLHHHHQAKLSSFTIISPHHQFSNQQLGDNEGATRNTGIGEVKTIVEHE</sequence>
<keyword evidence="3" id="KW-1185">Reference proteome</keyword>
<name>A0ABP1Q5U3_9HEXA</name>
<evidence type="ECO:0000256" key="1">
    <source>
        <dbReference type="SAM" id="MobiDB-lite"/>
    </source>
</evidence>
<feature type="region of interest" description="Disordered" evidence="1">
    <location>
        <begin position="1"/>
        <end position="26"/>
    </location>
</feature>
<reference evidence="2 3" key="1">
    <citation type="submission" date="2024-08" db="EMBL/GenBank/DDBJ databases">
        <authorList>
            <person name="Cucini C."/>
            <person name="Frati F."/>
        </authorList>
    </citation>
    <scope>NUCLEOTIDE SEQUENCE [LARGE SCALE GENOMIC DNA]</scope>
</reference>
<dbReference type="Proteomes" id="UP001642540">
    <property type="component" value="Unassembled WGS sequence"/>
</dbReference>